<dbReference type="SUPFAM" id="SSF56112">
    <property type="entry name" value="Protein kinase-like (PK-like)"/>
    <property type="match status" value="1"/>
</dbReference>
<comment type="catalytic activity">
    <reaction evidence="8">
        <text>L-homoserine + ATP = O-phospho-L-homoserine + ADP + H(+)</text>
        <dbReference type="Rhea" id="RHEA:13985"/>
        <dbReference type="ChEBI" id="CHEBI:15378"/>
        <dbReference type="ChEBI" id="CHEBI:30616"/>
        <dbReference type="ChEBI" id="CHEBI:57476"/>
        <dbReference type="ChEBI" id="CHEBI:57590"/>
        <dbReference type="ChEBI" id="CHEBI:456216"/>
        <dbReference type="EC" id="2.7.1.39"/>
    </reaction>
</comment>
<keyword evidence="1 8" id="KW-0028">Amino-acid biosynthesis</keyword>
<keyword evidence="6 8" id="KW-0067">ATP-binding</keyword>
<dbReference type="Gene3D" id="3.90.1200.10">
    <property type="match status" value="1"/>
</dbReference>
<evidence type="ECO:0000313" key="11">
    <source>
        <dbReference type="EMBL" id="EAV47691.1"/>
    </source>
</evidence>
<protein>
    <recommendedName>
        <fullName evidence="8 9">Homoserine kinase</fullName>
        <shortName evidence="8">HK</shortName>
        <shortName evidence="8">HSK</shortName>
        <ecNumber evidence="8 9">2.7.1.39</ecNumber>
    </recommendedName>
</protein>
<dbReference type="EMBL" id="AAUX01000001">
    <property type="protein sequence ID" value="EAV47691.1"/>
    <property type="molecule type" value="Genomic_DNA"/>
</dbReference>
<comment type="pathway">
    <text evidence="8">Amino-acid biosynthesis; L-threonine biosynthesis; L-threonine from L-aspartate: step 4/5.</text>
</comment>
<dbReference type="HAMAP" id="MF_00301">
    <property type="entry name" value="Homoser_kinase_2"/>
    <property type="match status" value="1"/>
</dbReference>
<dbReference type="InterPro" id="IPR011009">
    <property type="entry name" value="Kinase-like_dom_sf"/>
</dbReference>
<dbReference type="EC" id="2.7.1.39" evidence="8 9"/>
<sequence length="310" mass="35578">MAVFTSISFDELKVWLNGYNLGALESFQGISSGVTNTNYLVATKTAKYILTIFEDSTRDELPFYLDLMTHLADRQLRCPLPIKNKSQSCISFLKNKPALLVSFLGGSERKIVEQGDCYQVGRALAHLHCKATEFPQKKANSRGLDWIEESSLLMAKDLPKEDRDIIENECSFQRKYSSSPLPEGMIHADLFKDNILFDNDQISGMIDFYYACNDKYIYDIAITANDWCINSAGDIQDNHMEELIKGYESVRKLENIEVEALPIFLRLAALRFWVSRLYDFFNIRQGKDITTKDPNHFKSILLKRQALHIK</sequence>
<keyword evidence="5 8" id="KW-0418">Kinase</keyword>
<keyword evidence="3 8" id="KW-0791">Threonine biosynthesis</keyword>
<evidence type="ECO:0000256" key="5">
    <source>
        <dbReference type="ARBA" id="ARBA00022777"/>
    </source>
</evidence>
<dbReference type="CDD" id="cd05153">
    <property type="entry name" value="HomoserineK_II"/>
    <property type="match status" value="1"/>
</dbReference>
<dbReference type="OrthoDB" id="9777460at2"/>
<dbReference type="GO" id="GO:0005524">
    <property type="term" value="F:ATP binding"/>
    <property type="evidence" value="ECO:0007669"/>
    <property type="project" value="UniProtKB-KW"/>
</dbReference>
<evidence type="ECO:0000256" key="6">
    <source>
        <dbReference type="ARBA" id="ARBA00022840"/>
    </source>
</evidence>
<keyword evidence="12" id="KW-1185">Reference proteome</keyword>
<dbReference type="UniPathway" id="UPA00050">
    <property type="reaction ID" value="UER00064"/>
</dbReference>
<dbReference type="Gene3D" id="3.30.200.20">
    <property type="entry name" value="Phosphorylase Kinase, domain 1"/>
    <property type="match status" value="1"/>
</dbReference>
<comment type="caution">
    <text evidence="11">The sequence shown here is derived from an EMBL/GenBank/DDBJ whole genome shotgun (WGS) entry which is preliminary data.</text>
</comment>
<reference evidence="11 12" key="1">
    <citation type="submission" date="2006-11" db="EMBL/GenBank/DDBJ databases">
        <authorList>
            <person name="Giovannoni S."/>
            <person name="Vergin K."/>
            <person name="Ferriera S."/>
            <person name="Johnson J."/>
            <person name="Kravitz S."/>
            <person name="Beeson K."/>
            <person name="Sutton G."/>
            <person name="Rogers Y.-H."/>
            <person name="Friedman R."/>
            <person name="Frazier M."/>
            <person name="Venter J.C."/>
        </authorList>
    </citation>
    <scope>NUCLEOTIDE SEQUENCE [LARGE SCALE GENOMIC DNA]</scope>
    <source>
        <strain evidence="11 12">HTCC2181</strain>
    </source>
</reference>
<evidence type="ECO:0000256" key="8">
    <source>
        <dbReference type="HAMAP-Rule" id="MF_00301"/>
    </source>
</evidence>
<comment type="similarity">
    <text evidence="7 8">Belongs to the pseudomonas-type ThrB family.</text>
</comment>
<dbReference type="InterPro" id="IPR050249">
    <property type="entry name" value="Pseudomonas-type_ThrB"/>
</dbReference>
<gene>
    <name evidence="8" type="primary">thrB</name>
    <name evidence="11" type="ORF">MB2181_06420</name>
</gene>
<dbReference type="Proteomes" id="UP000054262">
    <property type="component" value="Unassembled WGS sequence"/>
</dbReference>
<dbReference type="PANTHER" id="PTHR21064">
    <property type="entry name" value="AMINOGLYCOSIDE PHOSPHOTRANSFERASE DOMAIN-CONTAINING PROTEIN-RELATED"/>
    <property type="match status" value="1"/>
</dbReference>
<feature type="domain" description="Aminoglycoside phosphotransferase" evidence="10">
    <location>
        <begin position="27"/>
        <end position="251"/>
    </location>
</feature>
<accession>A0P831</accession>
<evidence type="ECO:0000256" key="1">
    <source>
        <dbReference type="ARBA" id="ARBA00022605"/>
    </source>
</evidence>
<dbReference type="GO" id="GO:0009088">
    <property type="term" value="P:threonine biosynthetic process"/>
    <property type="evidence" value="ECO:0007669"/>
    <property type="project" value="UniProtKB-UniRule"/>
</dbReference>
<evidence type="ECO:0000256" key="2">
    <source>
        <dbReference type="ARBA" id="ARBA00022679"/>
    </source>
</evidence>
<evidence type="ECO:0000256" key="7">
    <source>
        <dbReference type="ARBA" id="ARBA00038240"/>
    </source>
</evidence>
<dbReference type="NCBIfam" id="NF003558">
    <property type="entry name" value="PRK05231.1"/>
    <property type="match status" value="1"/>
</dbReference>
<keyword evidence="4 8" id="KW-0547">Nucleotide-binding</keyword>
<evidence type="ECO:0000256" key="4">
    <source>
        <dbReference type="ARBA" id="ARBA00022741"/>
    </source>
</evidence>
<dbReference type="InterPro" id="IPR005280">
    <property type="entry name" value="Homoserine_kinase_II"/>
</dbReference>
<evidence type="ECO:0000313" key="12">
    <source>
        <dbReference type="Proteomes" id="UP000054262"/>
    </source>
</evidence>
<dbReference type="GO" id="GO:0004413">
    <property type="term" value="F:homoserine kinase activity"/>
    <property type="evidence" value="ECO:0007669"/>
    <property type="project" value="UniProtKB-UniRule"/>
</dbReference>
<organism evidence="11 12">
    <name type="scientific">Methylophilales bacterium HTCC2181</name>
    <dbReference type="NCBI Taxonomy" id="383631"/>
    <lineage>
        <taxon>Bacteria</taxon>
        <taxon>Pseudomonadati</taxon>
        <taxon>Pseudomonadota</taxon>
        <taxon>Betaproteobacteria</taxon>
        <taxon>Nitrosomonadales</taxon>
        <taxon>OM43 clade</taxon>
    </lineage>
</organism>
<dbReference type="InterPro" id="IPR002575">
    <property type="entry name" value="Aminoglycoside_PTrfase"/>
</dbReference>
<evidence type="ECO:0000256" key="9">
    <source>
        <dbReference type="NCBIfam" id="TIGR00938"/>
    </source>
</evidence>
<evidence type="ECO:0000256" key="3">
    <source>
        <dbReference type="ARBA" id="ARBA00022697"/>
    </source>
</evidence>
<dbReference type="PANTHER" id="PTHR21064:SF6">
    <property type="entry name" value="AMINOGLYCOSIDE PHOSPHOTRANSFERASE DOMAIN-CONTAINING PROTEIN"/>
    <property type="match status" value="1"/>
</dbReference>
<proteinExistence type="inferred from homology"/>
<dbReference type="NCBIfam" id="TIGR00938">
    <property type="entry name" value="thrB_alt"/>
    <property type="match status" value="1"/>
</dbReference>
<dbReference type="Pfam" id="PF01636">
    <property type="entry name" value="APH"/>
    <property type="match status" value="1"/>
</dbReference>
<dbReference type="AlphaFoldDB" id="A0P831"/>
<evidence type="ECO:0000259" key="10">
    <source>
        <dbReference type="Pfam" id="PF01636"/>
    </source>
</evidence>
<keyword evidence="2 8" id="KW-0808">Transferase</keyword>
<name>A0P831_9PROT</name>